<feature type="chain" id="PRO_5005205178" description="Toxin co-regulated pilus biosynthesis protein Q C-terminal domain-containing protein" evidence="1">
    <location>
        <begin position="24"/>
        <end position="244"/>
    </location>
</feature>
<organism evidence="2">
    <name type="scientific">Aliivibrio fischeri</name>
    <name type="common">Vibrio fischeri</name>
    <dbReference type="NCBI Taxonomy" id="668"/>
    <lineage>
        <taxon>Bacteria</taxon>
        <taxon>Pseudomonadati</taxon>
        <taxon>Pseudomonadota</taxon>
        <taxon>Gammaproteobacteria</taxon>
        <taxon>Vibrionales</taxon>
        <taxon>Vibrionaceae</taxon>
        <taxon>Aliivibrio</taxon>
    </lineage>
</organism>
<sequence length="244" mass="27378">MKRSYLFAASAVIAALSGCSSSASVDKKEGTYFELTNRHVIERDLSVFRSTTVIDTKSAYVPPVVAPHDYYEASVSVGEPYNTALKRWLKVEGYKNIAWSFNETNRALLSSASSKNLSFHGSLKQALVELSEHLHIPLNLIVDDKAKVAGLYDFNEDVRLTHVSGDSLRVVAKRIIQHYGLLWNDSDDSARSWLVNTNYQFSADYYLLTRYDDVITALETVLDGYPVYSSILESTGQVFIQEEL</sequence>
<evidence type="ECO:0008006" key="3">
    <source>
        <dbReference type="Google" id="ProtNLM"/>
    </source>
</evidence>
<evidence type="ECO:0000256" key="1">
    <source>
        <dbReference type="SAM" id="SignalP"/>
    </source>
</evidence>
<dbReference type="EMBL" id="KP795659">
    <property type="protein sequence ID" value="AKN39718.1"/>
    <property type="molecule type" value="Genomic_DNA"/>
</dbReference>
<protein>
    <recommendedName>
        <fullName evidence="3">Toxin co-regulated pilus biosynthesis protein Q C-terminal domain-containing protein</fullName>
    </recommendedName>
</protein>
<keyword evidence="1" id="KW-0732">Signal</keyword>
<dbReference type="AlphaFoldDB" id="A0A0H3ZTP0"/>
<name>A0A0H3ZTP0_ALIFS</name>
<reference evidence="2" key="1">
    <citation type="journal article" date="2015" name="MBio">
        <title>Eco-Evolutionary Dynamics of Episomes among Ecologically Cohesive Bacterial Populations.</title>
        <authorList>
            <person name="Xue H."/>
            <person name="Cordero O.X."/>
            <person name="Camas F.M."/>
            <person name="Trimble W."/>
            <person name="Meyer F."/>
            <person name="Guglielmini J."/>
            <person name="Rocha E.P."/>
            <person name="Polz M.F."/>
        </authorList>
    </citation>
    <scope>NUCLEOTIDE SEQUENCE</scope>
    <source>
        <strain evidence="2">ZF_221</strain>
    </source>
</reference>
<dbReference type="PROSITE" id="PS51257">
    <property type="entry name" value="PROKAR_LIPOPROTEIN"/>
    <property type="match status" value="1"/>
</dbReference>
<accession>A0A0H3ZTP0</accession>
<evidence type="ECO:0000313" key="2">
    <source>
        <dbReference type="EMBL" id="AKN39718.1"/>
    </source>
</evidence>
<proteinExistence type="predicted"/>
<feature type="signal peptide" evidence="1">
    <location>
        <begin position="1"/>
        <end position="23"/>
    </location>
</feature>